<evidence type="ECO:0000256" key="1">
    <source>
        <dbReference type="SAM" id="MobiDB-lite"/>
    </source>
</evidence>
<name>A0A5E4G9Y9_PRUDU</name>
<dbReference type="InParanoid" id="A0A5E4G9Y9"/>
<dbReference type="Pfam" id="PF13976">
    <property type="entry name" value="gag_pre-integrs"/>
    <property type="match status" value="1"/>
</dbReference>
<feature type="compositionally biased region" description="Pro residues" evidence="1">
    <location>
        <begin position="217"/>
        <end position="236"/>
    </location>
</feature>
<gene>
    <name evidence="3" type="ORF">ALMOND_2B001720</name>
</gene>
<accession>A0A5E4G9Y9</accession>
<dbReference type="EMBL" id="CABIKO010000461">
    <property type="protein sequence ID" value="VVA36587.1"/>
    <property type="molecule type" value="Genomic_DNA"/>
</dbReference>
<evidence type="ECO:0000313" key="4">
    <source>
        <dbReference type="Proteomes" id="UP000327085"/>
    </source>
</evidence>
<feature type="region of interest" description="Disordered" evidence="1">
    <location>
        <begin position="213"/>
        <end position="297"/>
    </location>
</feature>
<proteinExistence type="predicted"/>
<sequence length="333" mass="36250">MAMVGVATPQSVWHQRLGHPHHRTLLQIIQSSSLPVSSKFPLESSCVSCQCNKSHRLLFRASSLKSRGPLDILYSDVWGPAPCSSIDECRHRHVVETGLTLLHHASMHLSYWSYAFQTAAYLINRMPTPTLQNISPYTALFGQNPNYQKLRIFGAYQCLDLSTNRLFLSHHVQFDESTFPFATHDPTASRVSSSSLSTWSAFLPSLVSVPVHHATTPHPPSPPPINSPPSQGPQPLPSLSSEEFCSPAPFSPSSTHSDTPSGTPSSTPSDTSSGTPSGTHSSHQTLPPLHPSSTSPHLLTHLPHHHLPLLLPIIIPWLPALKTTSSSPSISMP</sequence>
<feature type="domain" description="GAG-pre-integrase" evidence="2">
    <location>
        <begin position="9"/>
        <end position="54"/>
    </location>
</feature>
<dbReference type="InterPro" id="IPR025724">
    <property type="entry name" value="GAG-pre-integrase_dom"/>
</dbReference>
<evidence type="ECO:0000313" key="3">
    <source>
        <dbReference type="EMBL" id="VVA36587.1"/>
    </source>
</evidence>
<dbReference type="Gramene" id="VVA36587">
    <property type="protein sequence ID" value="VVA36587"/>
    <property type="gene ID" value="Prudul26B001720"/>
</dbReference>
<dbReference type="InterPro" id="IPR039537">
    <property type="entry name" value="Retrotran_Ty1/copia-like"/>
</dbReference>
<dbReference type="AlphaFoldDB" id="A0A5E4G9Y9"/>
<dbReference type="PANTHER" id="PTHR42648">
    <property type="entry name" value="TRANSPOSASE, PUTATIVE-RELATED"/>
    <property type="match status" value="1"/>
</dbReference>
<feature type="compositionally biased region" description="Low complexity" evidence="1">
    <location>
        <begin position="251"/>
        <end position="297"/>
    </location>
</feature>
<dbReference type="PANTHER" id="PTHR42648:SF26">
    <property type="entry name" value="INTEGRASE CATALYTIC DOMAIN-CONTAINING PROTEIN"/>
    <property type="match status" value="1"/>
</dbReference>
<evidence type="ECO:0000259" key="2">
    <source>
        <dbReference type="Pfam" id="PF13976"/>
    </source>
</evidence>
<dbReference type="InterPro" id="IPR012337">
    <property type="entry name" value="RNaseH-like_sf"/>
</dbReference>
<dbReference type="SUPFAM" id="SSF53098">
    <property type="entry name" value="Ribonuclease H-like"/>
    <property type="match status" value="1"/>
</dbReference>
<dbReference type="Proteomes" id="UP000327085">
    <property type="component" value="Chromosome 1"/>
</dbReference>
<dbReference type="OMA" id="IDECRHR"/>
<reference evidence="4" key="1">
    <citation type="journal article" date="2020" name="Plant J.">
        <title>Transposons played a major role in the diversification between the closely related almond and peach genomes: results from the almond genome sequence.</title>
        <authorList>
            <person name="Alioto T."/>
            <person name="Alexiou K.G."/>
            <person name="Bardil A."/>
            <person name="Barteri F."/>
            <person name="Castanera R."/>
            <person name="Cruz F."/>
            <person name="Dhingra A."/>
            <person name="Duval H."/>
            <person name="Fernandez I Marti A."/>
            <person name="Frias L."/>
            <person name="Galan B."/>
            <person name="Garcia J.L."/>
            <person name="Howad W."/>
            <person name="Gomez-Garrido J."/>
            <person name="Gut M."/>
            <person name="Julca I."/>
            <person name="Morata J."/>
            <person name="Puigdomenech P."/>
            <person name="Ribeca P."/>
            <person name="Rubio Cabetas M.J."/>
            <person name="Vlasova A."/>
            <person name="Wirthensohn M."/>
            <person name="Garcia-Mas J."/>
            <person name="Gabaldon T."/>
            <person name="Casacuberta J.M."/>
            <person name="Arus P."/>
        </authorList>
    </citation>
    <scope>NUCLEOTIDE SEQUENCE [LARGE SCALE GENOMIC DNA]</scope>
    <source>
        <strain evidence="4">cv. Texas</strain>
    </source>
</reference>
<protein>
    <submittedName>
        <fullName evidence="3">PREDICTED: Retrovirus-related Pol poly from transposon</fullName>
    </submittedName>
</protein>
<organism evidence="3 4">
    <name type="scientific">Prunus dulcis</name>
    <name type="common">Almond</name>
    <name type="synonym">Amygdalus dulcis</name>
    <dbReference type="NCBI Taxonomy" id="3755"/>
    <lineage>
        <taxon>Eukaryota</taxon>
        <taxon>Viridiplantae</taxon>
        <taxon>Streptophyta</taxon>
        <taxon>Embryophyta</taxon>
        <taxon>Tracheophyta</taxon>
        <taxon>Spermatophyta</taxon>
        <taxon>Magnoliopsida</taxon>
        <taxon>eudicotyledons</taxon>
        <taxon>Gunneridae</taxon>
        <taxon>Pentapetalae</taxon>
        <taxon>rosids</taxon>
        <taxon>fabids</taxon>
        <taxon>Rosales</taxon>
        <taxon>Rosaceae</taxon>
        <taxon>Amygdaloideae</taxon>
        <taxon>Amygdaleae</taxon>
        <taxon>Prunus</taxon>
    </lineage>
</organism>